<protein>
    <submittedName>
        <fullName evidence="2">Uncharacterized protein</fullName>
    </submittedName>
</protein>
<reference evidence="2" key="1">
    <citation type="submission" date="2022-11" db="UniProtKB">
        <authorList>
            <consortium name="WormBaseParasite"/>
        </authorList>
    </citation>
    <scope>IDENTIFICATION</scope>
</reference>
<keyword evidence="1" id="KW-1185">Reference proteome</keyword>
<accession>A0A915JV69</accession>
<dbReference type="WBParaSite" id="nRc.2.0.1.t29672-RA">
    <property type="protein sequence ID" value="nRc.2.0.1.t29672-RA"/>
    <property type="gene ID" value="nRc.2.0.1.g29672"/>
</dbReference>
<dbReference type="Proteomes" id="UP000887565">
    <property type="component" value="Unplaced"/>
</dbReference>
<evidence type="ECO:0000313" key="2">
    <source>
        <dbReference type="WBParaSite" id="nRc.2.0.1.t29672-RA"/>
    </source>
</evidence>
<evidence type="ECO:0000313" key="1">
    <source>
        <dbReference type="Proteomes" id="UP000887565"/>
    </source>
</evidence>
<organism evidence="1 2">
    <name type="scientific">Romanomermis culicivorax</name>
    <name type="common">Nematode worm</name>
    <dbReference type="NCBI Taxonomy" id="13658"/>
    <lineage>
        <taxon>Eukaryota</taxon>
        <taxon>Metazoa</taxon>
        <taxon>Ecdysozoa</taxon>
        <taxon>Nematoda</taxon>
        <taxon>Enoplea</taxon>
        <taxon>Dorylaimia</taxon>
        <taxon>Mermithida</taxon>
        <taxon>Mermithoidea</taxon>
        <taxon>Mermithidae</taxon>
        <taxon>Romanomermis</taxon>
    </lineage>
</organism>
<proteinExistence type="predicted"/>
<name>A0A915JV69_ROMCU</name>
<dbReference type="AlphaFoldDB" id="A0A915JV69"/>
<sequence>MKTEPLKPAIIESESTVPTFIQTWDGKIFEVTKIGRFILWKPVTVLPATTESPFDVQKRGRINFLKYKKGSSADDFQSLDGENAQLKE</sequence>